<proteinExistence type="predicted"/>
<sequence length="523" mass="62225">MSRESPYSREPRKPVFRGWQVLCHEIRFKILTEIAEEEDSLKYATVSKEWQFWIEARRFSHIRLRHQDQLDALVNSIVPRQQQHVRYIWLNIELREYGCWDCWTRESTHDVVMNTRTITHAIERLYEMLSGWKPTRQGLTLELSMQSPTDNCHWFPHWYNGGSADVPNNICMSPDVLRLPLKKKRRSDFQGWNRFIDEISLNRLWEQRCDLMFTNLLPKVTVVTRFVLRRQCRRRFPPRSLKMMLERLPRLEDLTYEPWRAWTRRDQLEQDDESLVFIQTSNLPRLRRISIFEDFNERCIWHLRSLDKPEDMDFPVWLPDRYENDQLAKIMARNGASLEFLEHLSVAFMIDAGAFLLHCQRGWIWQRLRFLSLTSNRLRREARADDISTLLTSAALAAKRMPKLDRLLLWNAAEGEGCSFEYRRSDRAILWKAMWDVRLSEEAIRSWDEVVSLYCSSTSGIRIMKHLLRCRYPLSHGEGMGMLELPPGIVDPVSLFQIQDEAASDLSSKLKLSRKSSMIDEDE</sequence>
<dbReference type="OrthoDB" id="4958508at2759"/>
<dbReference type="EMBL" id="SRPW01000133">
    <property type="protein sequence ID" value="KAG6017470.1"/>
    <property type="molecule type" value="Genomic_DNA"/>
</dbReference>
<name>A0A9P7NG77_9HYPO</name>
<reference evidence="2" key="1">
    <citation type="journal article" date="2020" name="bioRxiv">
        <title>Whole genome comparisons of ergot fungi reveals the divergence and evolution of species within the genus Claviceps are the result of varying mechanisms driving genome evolution and host range expansion.</title>
        <authorList>
            <person name="Wyka S.A."/>
            <person name="Mondo S.J."/>
            <person name="Liu M."/>
            <person name="Dettman J."/>
            <person name="Nalam V."/>
            <person name="Broders K.D."/>
        </authorList>
    </citation>
    <scope>NUCLEOTIDE SEQUENCE</scope>
    <source>
        <strain evidence="2">CCC 602</strain>
    </source>
</reference>
<protein>
    <recommendedName>
        <fullName evidence="1">DUF6546 domain-containing protein</fullName>
    </recommendedName>
</protein>
<keyword evidence="3" id="KW-1185">Reference proteome</keyword>
<dbReference type="Proteomes" id="UP000748025">
    <property type="component" value="Unassembled WGS sequence"/>
</dbReference>
<dbReference type="AlphaFoldDB" id="A0A9P7NG77"/>
<dbReference type="Pfam" id="PF20183">
    <property type="entry name" value="DUF6546"/>
    <property type="match status" value="1"/>
</dbReference>
<organism evidence="2 3">
    <name type="scientific">Claviceps pusilla</name>
    <dbReference type="NCBI Taxonomy" id="123648"/>
    <lineage>
        <taxon>Eukaryota</taxon>
        <taxon>Fungi</taxon>
        <taxon>Dikarya</taxon>
        <taxon>Ascomycota</taxon>
        <taxon>Pezizomycotina</taxon>
        <taxon>Sordariomycetes</taxon>
        <taxon>Hypocreomycetidae</taxon>
        <taxon>Hypocreales</taxon>
        <taxon>Clavicipitaceae</taxon>
        <taxon>Claviceps</taxon>
    </lineage>
</organism>
<evidence type="ECO:0000259" key="1">
    <source>
        <dbReference type="Pfam" id="PF20183"/>
    </source>
</evidence>
<comment type="caution">
    <text evidence="2">The sequence shown here is derived from an EMBL/GenBank/DDBJ whole genome shotgun (WGS) entry which is preliminary data.</text>
</comment>
<accession>A0A9P7NG77</accession>
<evidence type="ECO:0000313" key="3">
    <source>
        <dbReference type="Proteomes" id="UP000748025"/>
    </source>
</evidence>
<evidence type="ECO:0000313" key="2">
    <source>
        <dbReference type="EMBL" id="KAG6017470.1"/>
    </source>
</evidence>
<gene>
    <name evidence="2" type="ORF">E4U43_001070</name>
</gene>
<feature type="domain" description="DUF6546" evidence="1">
    <location>
        <begin position="283"/>
        <end position="490"/>
    </location>
</feature>
<dbReference type="InterPro" id="IPR046676">
    <property type="entry name" value="DUF6546"/>
</dbReference>